<gene>
    <name evidence="1" type="ORF">CLV58_12469</name>
</gene>
<evidence type="ECO:0000313" key="2">
    <source>
        <dbReference type="Proteomes" id="UP000238375"/>
    </source>
</evidence>
<organism evidence="1 2">
    <name type="scientific">Spirosoma oryzae</name>
    <dbReference type="NCBI Taxonomy" id="1469603"/>
    <lineage>
        <taxon>Bacteria</taxon>
        <taxon>Pseudomonadati</taxon>
        <taxon>Bacteroidota</taxon>
        <taxon>Cytophagia</taxon>
        <taxon>Cytophagales</taxon>
        <taxon>Cytophagaceae</taxon>
        <taxon>Spirosoma</taxon>
    </lineage>
</organism>
<dbReference type="EMBL" id="PVTE01000024">
    <property type="protein sequence ID" value="PRY30448.1"/>
    <property type="molecule type" value="Genomic_DNA"/>
</dbReference>
<protein>
    <submittedName>
        <fullName evidence="1">Uncharacterized protein</fullName>
    </submittedName>
</protein>
<dbReference type="AlphaFoldDB" id="A0A2T0SAK5"/>
<accession>A0A2T0SAK5</accession>
<name>A0A2T0SAK5_9BACT</name>
<keyword evidence="2" id="KW-1185">Reference proteome</keyword>
<proteinExistence type="predicted"/>
<comment type="caution">
    <text evidence="1">The sequence shown here is derived from an EMBL/GenBank/DDBJ whole genome shotgun (WGS) entry which is preliminary data.</text>
</comment>
<reference evidence="1 2" key="1">
    <citation type="submission" date="2018-03" db="EMBL/GenBank/DDBJ databases">
        <title>Genomic Encyclopedia of Archaeal and Bacterial Type Strains, Phase II (KMG-II): from individual species to whole genera.</title>
        <authorList>
            <person name="Goeker M."/>
        </authorList>
    </citation>
    <scope>NUCLEOTIDE SEQUENCE [LARGE SCALE GENOMIC DNA]</scope>
    <source>
        <strain evidence="1 2">DSM 28354</strain>
    </source>
</reference>
<sequence length="71" mass="8355">MVTPYAAEHYEGLLQLGFTKSSERLYFCTYKIITGLLNLQIGSFHIDIFKVPRTKTSDLTYMLEIVDYYHR</sequence>
<evidence type="ECO:0000313" key="1">
    <source>
        <dbReference type="EMBL" id="PRY30448.1"/>
    </source>
</evidence>
<dbReference type="Proteomes" id="UP000238375">
    <property type="component" value="Unassembled WGS sequence"/>
</dbReference>